<feature type="compositionally biased region" description="Basic and acidic residues" evidence="1">
    <location>
        <begin position="457"/>
        <end position="480"/>
    </location>
</feature>
<evidence type="ECO:0000256" key="1">
    <source>
        <dbReference type="SAM" id="MobiDB-lite"/>
    </source>
</evidence>
<comment type="caution">
    <text evidence="2">The sequence shown here is derived from an EMBL/GenBank/DDBJ whole genome shotgun (WGS) entry which is preliminary data.</text>
</comment>
<gene>
    <name evidence="2" type="ORF">IAR55_004140</name>
</gene>
<feature type="compositionally biased region" description="Polar residues" evidence="1">
    <location>
        <begin position="184"/>
        <end position="194"/>
    </location>
</feature>
<feature type="compositionally biased region" description="Polar residues" evidence="1">
    <location>
        <begin position="413"/>
        <end position="425"/>
    </location>
</feature>
<sequence>MPPIAITFHFPTPSASPSSSSSVVNRSGSTNARRKTVKPMLFTYDKAGCAADQDKLKINPSVQKAPPVSPPDSTTTASSSSSSDDKSGDSTPSLALSSGSKRRKGPVHVLSPSIKTASLTPLLRPLVTRCSATSLTTHDESIHTPTIPSPPRKKRSGSNGVLAKSKSNSDAPVWPTIHPYSRASDLSNTRSSVPSPREILRAQRIEEEKVRLKKENAALARAVVAAKRRKPGPKPRGGSRAPSGTKRGRSDSPTKVTSPEDKEKVPTIFMEPASNESSPAPSFGSRSTGLKRTRSNGVLPISTSLAHSITASSTVGGGSPLKAVIGPSGEDDDVDEKTLGPKRKRSRLASTSSTIADRDATLGAQSSTRRANTTSPVGTPPALPEDEDRQPKTFPLQAGQLQPKHVARAASIAPSTAESLESPATSMRRVVSATGMPGGSKGLTRKNSASSEGSAAGRERSRREVTLPNRLKDYETKAAT</sequence>
<proteinExistence type="predicted"/>
<dbReference type="GeneID" id="92181398"/>
<keyword evidence="3" id="KW-1185">Reference proteome</keyword>
<dbReference type="AlphaFoldDB" id="A0AAW0YYT3"/>
<feature type="compositionally biased region" description="Basic and acidic residues" evidence="1">
    <location>
        <begin position="248"/>
        <end position="265"/>
    </location>
</feature>
<dbReference type="RefSeq" id="XP_066802620.1">
    <property type="nucleotide sequence ID" value="XM_066947241.1"/>
</dbReference>
<dbReference type="EMBL" id="JBCAWK010000007">
    <property type="protein sequence ID" value="KAK8853434.1"/>
    <property type="molecule type" value="Genomic_DNA"/>
</dbReference>
<protein>
    <recommendedName>
        <fullName evidence="4">Shugoshin C-terminal domain-containing protein</fullName>
    </recommendedName>
</protein>
<feature type="compositionally biased region" description="Low complexity" evidence="1">
    <location>
        <begin position="271"/>
        <end position="282"/>
    </location>
</feature>
<feature type="region of interest" description="Disordered" evidence="1">
    <location>
        <begin position="224"/>
        <end position="296"/>
    </location>
</feature>
<feature type="compositionally biased region" description="Low complexity" evidence="1">
    <location>
        <begin position="71"/>
        <end position="82"/>
    </location>
</feature>
<reference evidence="2 3" key="1">
    <citation type="journal article" date="2024" name="bioRxiv">
        <title>Comparative genomics of Cryptococcus and Kwoniella reveals pathogenesis evolution and contrasting karyotype dynamics via intercentromeric recombination or chromosome fusion.</title>
        <authorList>
            <person name="Coelho M.A."/>
            <person name="David-Palma M."/>
            <person name="Shea T."/>
            <person name="Bowers K."/>
            <person name="McGinley-Smith S."/>
            <person name="Mohammad A.W."/>
            <person name="Gnirke A."/>
            <person name="Yurkov A.M."/>
            <person name="Nowrousian M."/>
            <person name="Sun S."/>
            <person name="Cuomo C.A."/>
            <person name="Heitman J."/>
        </authorList>
    </citation>
    <scope>NUCLEOTIDE SEQUENCE [LARGE SCALE GENOMIC DNA]</scope>
    <source>
        <strain evidence="2 3">CBS 13917</strain>
    </source>
</reference>
<organism evidence="2 3">
    <name type="scientific">Kwoniella newhampshirensis</name>
    <dbReference type="NCBI Taxonomy" id="1651941"/>
    <lineage>
        <taxon>Eukaryota</taxon>
        <taxon>Fungi</taxon>
        <taxon>Dikarya</taxon>
        <taxon>Basidiomycota</taxon>
        <taxon>Agaricomycotina</taxon>
        <taxon>Tremellomycetes</taxon>
        <taxon>Tremellales</taxon>
        <taxon>Cryptococcaceae</taxon>
        <taxon>Kwoniella</taxon>
    </lineage>
</organism>
<feature type="region of interest" description="Disordered" evidence="1">
    <location>
        <begin position="55"/>
        <end position="109"/>
    </location>
</feature>
<dbReference type="KEGG" id="kne:92181398"/>
<feature type="region of interest" description="Disordered" evidence="1">
    <location>
        <begin position="136"/>
        <end position="195"/>
    </location>
</feature>
<dbReference type="Proteomes" id="UP001388673">
    <property type="component" value="Unassembled WGS sequence"/>
</dbReference>
<evidence type="ECO:0000313" key="2">
    <source>
        <dbReference type="EMBL" id="KAK8853434.1"/>
    </source>
</evidence>
<feature type="region of interest" description="Disordered" evidence="1">
    <location>
        <begin position="1"/>
        <end position="38"/>
    </location>
</feature>
<evidence type="ECO:0008006" key="4">
    <source>
        <dbReference type="Google" id="ProtNLM"/>
    </source>
</evidence>
<feature type="region of interest" description="Disordered" evidence="1">
    <location>
        <begin position="308"/>
        <end position="480"/>
    </location>
</feature>
<accession>A0AAW0YYT3</accession>
<name>A0AAW0YYT3_9TREE</name>
<evidence type="ECO:0000313" key="3">
    <source>
        <dbReference type="Proteomes" id="UP001388673"/>
    </source>
</evidence>
<feature type="compositionally biased region" description="Low complexity" evidence="1">
    <location>
        <begin position="12"/>
        <end position="31"/>
    </location>
</feature>
<feature type="compositionally biased region" description="Polar residues" evidence="1">
    <location>
        <begin position="363"/>
        <end position="377"/>
    </location>
</feature>